<proteinExistence type="inferred from homology"/>
<dbReference type="PANTHER" id="PTHR43320:SF3">
    <property type="entry name" value="CARBOHYDRATE KINASE PFKB DOMAIN-CONTAINING PROTEIN"/>
    <property type="match status" value="1"/>
</dbReference>
<dbReference type="PROSITE" id="PS00584">
    <property type="entry name" value="PFKB_KINASES_2"/>
    <property type="match status" value="1"/>
</dbReference>
<protein>
    <submittedName>
        <fullName evidence="5">Adenosine kinase</fullName>
    </submittedName>
</protein>
<evidence type="ECO:0000256" key="3">
    <source>
        <dbReference type="ARBA" id="ARBA00022777"/>
    </source>
</evidence>
<evidence type="ECO:0000256" key="2">
    <source>
        <dbReference type="ARBA" id="ARBA00022679"/>
    </source>
</evidence>
<accession>A0A6M8HWV4</accession>
<evidence type="ECO:0000313" key="5">
    <source>
        <dbReference type="EMBL" id="QKE92868.1"/>
    </source>
</evidence>
<dbReference type="InterPro" id="IPR029056">
    <property type="entry name" value="Ribokinase-like"/>
</dbReference>
<name>A0A6M8HWV4_9PROT</name>
<dbReference type="CDD" id="cd01168">
    <property type="entry name" value="adenosine_kinase"/>
    <property type="match status" value="1"/>
</dbReference>
<dbReference type="InterPro" id="IPR011611">
    <property type="entry name" value="PfkB_dom"/>
</dbReference>
<organism evidence="5 6">
    <name type="scientific">Lichenicola cladoniae</name>
    <dbReference type="NCBI Taxonomy" id="1484109"/>
    <lineage>
        <taxon>Bacteria</taxon>
        <taxon>Pseudomonadati</taxon>
        <taxon>Pseudomonadota</taxon>
        <taxon>Alphaproteobacteria</taxon>
        <taxon>Acetobacterales</taxon>
        <taxon>Acetobacteraceae</taxon>
        <taxon>Lichenicola</taxon>
    </lineage>
</organism>
<gene>
    <name evidence="5" type="ORF">HN018_21760</name>
</gene>
<dbReference type="InterPro" id="IPR002173">
    <property type="entry name" value="Carboh/pur_kinase_PfkB_CS"/>
</dbReference>
<dbReference type="Pfam" id="PF00294">
    <property type="entry name" value="PfkB"/>
    <property type="match status" value="1"/>
</dbReference>
<keyword evidence="3 5" id="KW-0418">Kinase</keyword>
<dbReference type="SUPFAM" id="SSF53613">
    <property type="entry name" value="Ribokinase-like"/>
    <property type="match status" value="1"/>
</dbReference>
<sequence>MPEAEGMVPGSMTLIVAARADALYALLKQPQQTGGGSAANTCVVASMLGARTAYLGTVAEDALGVAFSADLVAAGIHYPTAPLGADRAEGRSTARCLILVTPDGQRTMNTYLGACTAFGPDDVDADAVRDARITYLEGYLFDPPAAQDAFRRAATIAHEAGRTVALSLSDPFCVDRHRPAFLELAAGHVDILFANEDEIMSLYQADSFEQSAERVSQDVELAVLTRSEKGSVAFRHGERTDIAAAPTSIVDSTGAGDAYAAGFLCGLAEGRSIAECGRIGSIAASEVISHFGARPLADLRALVARPASG</sequence>
<keyword evidence="2" id="KW-0808">Transferase</keyword>
<dbReference type="Gene3D" id="3.40.1190.20">
    <property type="match status" value="1"/>
</dbReference>
<feature type="domain" description="Carbohydrate kinase PfkB" evidence="4">
    <location>
        <begin position="26"/>
        <end position="295"/>
    </location>
</feature>
<evidence type="ECO:0000313" key="6">
    <source>
        <dbReference type="Proteomes" id="UP000500767"/>
    </source>
</evidence>
<comment type="similarity">
    <text evidence="1">Belongs to the carbohydrate kinase PfkB family.</text>
</comment>
<evidence type="ECO:0000256" key="1">
    <source>
        <dbReference type="ARBA" id="ARBA00010688"/>
    </source>
</evidence>
<dbReference type="InterPro" id="IPR052700">
    <property type="entry name" value="Carb_kinase_PfkB-like"/>
</dbReference>
<reference evidence="5 6" key="1">
    <citation type="journal article" date="2014" name="World J. Microbiol. Biotechnol.">
        <title>Biodiversity and physiological characteristics of Antarctic and Arctic lichens-associated bacteria.</title>
        <authorList>
            <person name="Lee Y.M."/>
            <person name="Kim E.H."/>
            <person name="Lee H.K."/>
            <person name="Hong S.G."/>
        </authorList>
    </citation>
    <scope>NUCLEOTIDE SEQUENCE [LARGE SCALE GENOMIC DNA]</scope>
    <source>
        <strain evidence="5 6">PAMC 26569</strain>
    </source>
</reference>
<keyword evidence="6" id="KW-1185">Reference proteome</keyword>
<dbReference type="AlphaFoldDB" id="A0A6M8HWV4"/>
<dbReference type="PANTHER" id="PTHR43320">
    <property type="entry name" value="SUGAR KINASE"/>
    <property type="match status" value="1"/>
</dbReference>
<dbReference type="KEGG" id="lck:HN018_21760"/>
<dbReference type="EMBL" id="CP053708">
    <property type="protein sequence ID" value="QKE92868.1"/>
    <property type="molecule type" value="Genomic_DNA"/>
</dbReference>
<evidence type="ECO:0000259" key="4">
    <source>
        <dbReference type="Pfam" id="PF00294"/>
    </source>
</evidence>
<dbReference type="Proteomes" id="UP000500767">
    <property type="component" value="Chromosome"/>
</dbReference>
<dbReference type="GO" id="GO:0016301">
    <property type="term" value="F:kinase activity"/>
    <property type="evidence" value="ECO:0007669"/>
    <property type="project" value="UniProtKB-KW"/>
</dbReference>